<name>A0A8I0ACT2_9CLOT</name>
<reference evidence="1" key="1">
    <citation type="submission" date="2020-08" db="EMBL/GenBank/DDBJ databases">
        <title>Genome public.</title>
        <authorList>
            <person name="Liu C."/>
            <person name="Sun Q."/>
        </authorList>
    </citation>
    <scope>NUCLEOTIDE SEQUENCE</scope>
    <source>
        <strain evidence="1">NSJ-42</strain>
    </source>
</reference>
<dbReference type="Proteomes" id="UP000662088">
    <property type="component" value="Unassembled WGS sequence"/>
</dbReference>
<dbReference type="RefSeq" id="WP_186834999.1">
    <property type="nucleotide sequence ID" value="NZ_JACOOQ010000008.1"/>
</dbReference>
<keyword evidence="2" id="KW-1185">Reference proteome</keyword>
<comment type="caution">
    <text evidence="1">The sequence shown here is derived from an EMBL/GenBank/DDBJ whole genome shotgun (WGS) entry which is preliminary data.</text>
</comment>
<gene>
    <name evidence="1" type="ORF">H8R92_06330</name>
</gene>
<dbReference type="EMBL" id="JACOOQ010000008">
    <property type="protein sequence ID" value="MBC5640054.1"/>
    <property type="molecule type" value="Genomic_DNA"/>
</dbReference>
<dbReference type="AlphaFoldDB" id="A0A8I0ACT2"/>
<protein>
    <submittedName>
        <fullName evidence="1">Uncharacterized protein</fullName>
    </submittedName>
</protein>
<evidence type="ECO:0000313" key="2">
    <source>
        <dbReference type="Proteomes" id="UP000662088"/>
    </source>
</evidence>
<proteinExistence type="predicted"/>
<organism evidence="1 2">
    <name type="scientific">Clostridium lentum</name>
    <dbReference type="NCBI Taxonomy" id="2763037"/>
    <lineage>
        <taxon>Bacteria</taxon>
        <taxon>Bacillati</taxon>
        <taxon>Bacillota</taxon>
        <taxon>Clostridia</taxon>
        <taxon>Eubacteriales</taxon>
        <taxon>Clostridiaceae</taxon>
        <taxon>Clostridium</taxon>
    </lineage>
</organism>
<sequence length="481" mass="56505">MDQNFKKKIDDLFKIKYEKITKSKFDELYCTLYADLNKISDPNKKESTYKRLMLTTKQTKQRLVKKIKSDKNLKINQDIENAKYIYNQVLDKTIEPEKFIIMFEANSIDEYINKLYRNMDLWVNSADALLSDFEYLTILHKKSIVSAFKNDIIKLYYSYTMSNHKEITRIPRVLSNIPFDPTNKKDYFTVEEKRELDDIDNFSLDGTIDKLISSNSNELIMKLEKRTYLRIEEGKQTQDLITQIAFLKAAKALNNLDLKIISLFYTNFYNLVTDKSIGKYISDLVKELGLSENKNNFIAVEKSLNKIGSIRLESPAYEGRKLKGSILDVFFDVKDGRKHVEVYLGGFLKNLILMDSSLNFNKDVFDKLSADSQQIAIWLQNRRLKLSITNPELKETISLNEFADAILMTAKNVYRRRDRIIEALIELQNYNLIIENFEYEKKEYQFLIKYIKLPENIMKRIETEDFKAGELIEGIDYSISN</sequence>
<evidence type="ECO:0000313" key="1">
    <source>
        <dbReference type="EMBL" id="MBC5640054.1"/>
    </source>
</evidence>
<accession>A0A8I0ACT2</accession>